<proteinExistence type="predicted"/>
<dbReference type="AlphaFoldDB" id="A0A238JT76"/>
<keyword evidence="2" id="KW-1185">Reference proteome</keyword>
<sequence length="66" mass="7196">MSNPTHNLIYKARAYSGEDGQTKHVYGVIGAAWSDESGAITRLKLDTVPATWDGVLYVRAREEAAS</sequence>
<accession>A0A238JT76</accession>
<protein>
    <submittedName>
        <fullName evidence="1">Uncharacterized protein</fullName>
    </submittedName>
</protein>
<evidence type="ECO:0000313" key="2">
    <source>
        <dbReference type="Proteomes" id="UP000207598"/>
    </source>
</evidence>
<dbReference type="Proteomes" id="UP000207598">
    <property type="component" value="Unassembled WGS sequence"/>
</dbReference>
<dbReference type="EMBL" id="FXYF01000001">
    <property type="protein sequence ID" value="SMX33384.1"/>
    <property type="molecule type" value="Genomic_DNA"/>
</dbReference>
<dbReference type="OrthoDB" id="7871330at2"/>
<reference evidence="1 2" key="1">
    <citation type="submission" date="2017-05" db="EMBL/GenBank/DDBJ databases">
        <authorList>
            <person name="Song R."/>
            <person name="Chenine A.L."/>
            <person name="Ruprecht R.M."/>
        </authorList>
    </citation>
    <scope>NUCLEOTIDE SEQUENCE [LARGE SCALE GENOMIC DNA]</scope>
    <source>
        <strain evidence="1 2">CECT 8898</strain>
    </source>
</reference>
<name>A0A238JT76_9RHOB</name>
<evidence type="ECO:0000313" key="1">
    <source>
        <dbReference type="EMBL" id="SMX33384.1"/>
    </source>
</evidence>
<organism evidence="1 2">
    <name type="scientific">Maliponia aquimaris</name>
    <dbReference type="NCBI Taxonomy" id="1673631"/>
    <lineage>
        <taxon>Bacteria</taxon>
        <taxon>Pseudomonadati</taxon>
        <taxon>Pseudomonadota</taxon>
        <taxon>Alphaproteobacteria</taxon>
        <taxon>Rhodobacterales</taxon>
        <taxon>Paracoccaceae</taxon>
        <taxon>Maliponia</taxon>
    </lineage>
</organism>
<gene>
    <name evidence="1" type="ORF">MAA8898_00454</name>
</gene>
<dbReference type="RefSeq" id="WP_094019322.1">
    <property type="nucleotide sequence ID" value="NZ_FXYF01000001.1"/>
</dbReference>